<organism evidence="3 4">
    <name type="scientific">Flagellimonas marinaquae</name>
    <dbReference type="NCBI Taxonomy" id="254955"/>
    <lineage>
        <taxon>Bacteria</taxon>
        <taxon>Pseudomonadati</taxon>
        <taxon>Bacteroidota</taxon>
        <taxon>Flavobacteriia</taxon>
        <taxon>Flavobacteriales</taxon>
        <taxon>Flavobacteriaceae</taxon>
        <taxon>Flagellimonas</taxon>
    </lineage>
</organism>
<dbReference type="EMBL" id="AP027268">
    <property type="protein sequence ID" value="BDW92347.1"/>
    <property type="molecule type" value="Genomic_DNA"/>
</dbReference>
<dbReference type="Pfam" id="PF01475">
    <property type="entry name" value="FUR"/>
    <property type="match status" value="1"/>
</dbReference>
<dbReference type="GO" id="GO:0000976">
    <property type="term" value="F:transcription cis-regulatory region binding"/>
    <property type="evidence" value="ECO:0007669"/>
    <property type="project" value="TreeGrafter"/>
</dbReference>
<feature type="binding site" evidence="2">
    <location>
        <position position="79"/>
    </location>
    <ligand>
        <name>Fe cation</name>
        <dbReference type="ChEBI" id="CHEBI:24875"/>
    </ligand>
</feature>
<evidence type="ECO:0000256" key="1">
    <source>
        <dbReference type="PIRSR" id="PIRSR602481-1"/>
    </source>
</evidence>
<dbReference type="SUPFAM" id="SSF46785">
    <property type="entry name" value="Winged helix' DNA-binding domain"/>
    <property type="match status" value="1"/>
</dbReference>
<feature type="binding site" evidence="1">
    <location>
        <position position="88"/>
    </location>
    <ligand>
        <name>Zn(2+)</name>
        <dbReference type="ChEBI" id="CHEBI:29105"/>
    </ligand>
</feature>
<dbReference type="GO" id="GO:1900376">
    <property type="term" value="P:regulation of secondary metabolite biosynthetic process"/>
    <property type="evidence" value="ECO:0007669"/>
    <property type="project" value="TreeGrafter"/>
</dbReference>
<proteinExistence type="predicted"/>
<dbReference type="InterPro" id="IPR002481">
    <property type="entry name" value="FUR"/>
</dbReference>
<dbReference type="GO" id="GO:0045892">
    <property type="term" value="P:negative regulation of DNA-templated transcription"/>
    <property type="evidence" value="ECO:0007669"/>
    <property type="project" value="TreeGrafter"/>
</dbReference>
<sequence length="123" mass="13835">MKRRNTPSKQAVLDILLKSDEAISHDVIMGMVDLDINRATVYRILNQFCEDGLVHSIVAEDGKQYFAIQKCKQNDPMEHHFHFRCTSCDTISCLDQEIQIKLPAGYVMEKANCVVTGVCGNCA</sequence>
<dbReference type="GO" id="GO:0008270">
    <property type="term" value="F:zinc ion binding"/>
    <property type="evidence" value="ECO:0007669"/>
    <property type="project" value="TreeGrafter"/>
</dbReference>
<keyword evidence="4" id="KW-1185">Reference proteome</keyword>
<dbReference type="InterPro" id="IPR036390">
    <property type="entry name" value="WH_DNA-bd_sf"/>
</dbReference>
<accession>A0AA48HA74</accession>
<evidence type="ECO:0000256" key="2">
    <source>
        <dbReference type="PIRSR" id="PIRSR602481-2"/>
    </source>
</evidence>
<comment type="cofactor">
    <cofactor evidence="1">
        <name>Zn(2+)</name>
        <dbReference type="ChEBI" id="CHEBI:29105"/>
    </cofactor>
    <text evidence="1">Binds 1 zinc ion per subunit.</text>
</comment>
<keyword evidence="1" id="KW-0862">Zinc</keyword>
<reference evidence="3 4" key="1">
    <citation type="submission" date="2023-01" db="EMBL/GenBank/DDBJ databases">
        <title>Complete genome sequence of Muricauda aquimarina strain IFOP_LL357.</title>
        <authorList>
            <person name="Gajardo G."/>
            <person name="Ueki S."/>
            <person name="Maruyama F."/>
        </authorList>
    </citation>
    <scope>NUCLEOTIDE SEQUENCE [LARGE SCALE GENOMIC DNA]</scope>
    <source>
        <strain evidence="3 4">IFOP_LL357</strain>
    </source>
</reference>
<dbReference type="PANTHER" id="PTHR33202:SF7">
    <property type="entry name" value="FERRIC UPTAKE REGULATION PROTEIN"/>
    <property type="match status" value="1"/>
</dbReference>
<protein>
    <submittedName>
        <fullName evidence="3">Transcriptional repressor</fullName>
    </submittedName>
</protein>
<keyword evidence="1" id="KW-0479">Metal-binding</keyword>
<dbReference type="AlphaFoldDB" id="A0AA48HA74"/>
<dbReference type="PANTHER" id="PTHR33202">
    <property type="entry name" value="ZINC UPTAKE REGULATION PROTEIN"/>
    <property type="match status" value="1"/>
</dbReference>
<name>A0AA48HA74_9FLAO</name>
<gene>
    <name evidence="3" type="primary">fur_1</name>
    <name evidence="3" type="ORF">MACH07_11790</name>
</gene>
<dbReference type="Gene3D" id="1.10.10.10">
    <property type="entry name" value="Winged helix-like DNA-binding domain superfamily/Winged helix DNA-binding domain"/>
    <property type="match status" value="1"/>
</dbReference>
<feature type="binding site" evidence="1">
    <location>
        <position position="122"/>
    </location>
    <ligand>
        <name>Zn(2+)</name>
        <dbReference type="ChEBI" id="CHEBI:29105"/>
    </ligand>
</feature>
<comment type="cofactor">
    <cofactor evidence="2">
        <name>Mn(2+)</name>
        <dbReference type="ChEBI" id="CHEBI:29035"/>
    </cofactor>
    <cofactor evidence="2">
        <name>Fe(2+)</name>
        <dbReference type="ChEBI" id="CHEBI:29033"/>
    </cofactor>
    <text evidence="2">Binds 1 Mn(2+) or Fe(2+) ion per subunit.</text>
</comment>
<evidence type="ECO:0000313" key="4">
    <source>
        <dbReference type="Proteomes" id="UP001330184"/>
    </source>
</evidence>
<feature type="binding site" evidence="1">
    <location>
        <position position="85"/>
    </location>
    <ligand>
        <name>Zn(2+)</name>
        <dbReference type="ChEBI" id="CHEBI:29105"/>
    </ligand>
</feature>
<dbReference type="RefSeq" id="WP_224836016.1">
    <property type="nucleotide sequence ID" value="NZ_AP027268.1"/>
</dbReference>
<dbReference type="InterPro" id="IPR036388">
    <property type="entry name" value="WH-like_DNA-bd_sf"/>
</dbReference>
<feature type="binding site" evidence="1">
    <location>
        <position position="119"/>
    </location>
    <ligand>
        <name>Zn(2+)</name>
        <dbReference type="ChEBI" id="CHEBI:29105"/>
    </ligand>
</feature>
<dbReference type="GO" id="GO:0003700">
    <property type="term" value="F:DNA-binding transcription factor activity"/>
    <property type="evidence" value="ECO:0007669"/>
    <property type="project" value="InterPro"/>
</dbReference>
<keyword evidence="2" id="KW-0408">Iron</keyword>
<dbReference type="Proteomes" id="UP001330184">
    <property type="component" value="Chromosome"/>
</dbReference>
<evidence type="ECO:0000313" key="3">
    <source>
        <dbReference type="EMBL" id="BDW92347.1"/>
    </source>
</evidence>